<dbReference type="Proteomes" id="UP000053237">
    <property type="component" value="Unassembled WGS sequence"/>
</dbReference>
<keyword evidence="2" id="KW-1185">Reference proteome</keyword>
<proteinExistence type="predicted"/>
<accession>A0A024G9L8</accession>
<dbReference type="AlphaFoldDB" id="A0A024G9L8"/>
<reference evidence="1 2" key="1">
    <citation type="submission" date="2012-05" db="EMBL/GenBank/DDBJ databases">
        <title>Recombination and specialization in a pathogen metapopulation.</title>
        <authorList>
            <person name="Gardiner A."/>
            <person name="Kemen E."/>
            <person name="Schultz-Larsen T."/>
            <person name="MacLean D."/>
            <person name="Van Oosterhout C."/>
            <person name="Jones J.D.G."/>
        </authorList>
    </citation>
    <scope>NUCLEOTIDE SEQUENCE [LARGE SCALE GENOMIC DNA]</scope>
    <source>
        <strain evidence="1 2">Ac Nc2</strain>
    </source>
</reference>
<organism evidence="1 2">
    <name type="scientific">Albugo candida</name>
    <dbReference type="NCBI Taxonomy" id="65357"/>
    <lineage>
        <taxon>Eukaryota</taxon>
        <taxon>Sar</taxon>
        <taxon>Stramenopiles</taxon>
        <taxon>Oomycota</taxon>
        <taxon>Peronosporomycetes</taxon>
        <taxon>Albuginales</taxon>
        <taxon>Albuginaceae</taxon>
        <taxon>Albugo</taxon>
    </lineage>
</organism>
<protein>
    <submittedName>
        <fullName evidence="1">Uncharacterized protein</fullName>
    </submittedName>
</protein>
<dbReference type="EMBL" id="CAIX01000051">
    <property type="protein sequence ID" value="CCI43576.1"/>
    <property type="molecule type" value="Genomic_DNA"/>
</dbReference>
<evidence type="ECO:0000313" key="1">
    <source>
        <dbReference type="EMBL" id="CCI43576.1"/>
    </source>
</evidence>
<gene>
    <name evidence="1" type="ORF">BN9_043600</name>
</gene>
<comment type="caution">
    <text evidence="1">The sequence shown here is derived from an EMBL/GenBank/DDBJ whole genome shotgun (WGS) entry which is preliminary data.</text>
</comment>
<evidence type="ECO:0000313" key="2">
    <source>
        <dbReference type="Proteomes" id="UP000053237"/>
    </source>
</evidence>
<sequence length="156" mass="18477">MVQMLSYYTSQPRVALPIPLWPPDAELFPLAFLPPIAPQHRHREIRNSLDKYWHRGHPQSAFFRWFLLVSQIVHGRPVDSWLLQSICSRQHAPHYHRIRRLAVDSFHNQVLLIRQFVAPSASSIVFFYLSHHLDRELYARLIPLHECTEHELSGFE</sequence>
<name>A0A024G9L8_9STRA</name>
<dbReference type="InParanoid" id="A0A024G9L8"/>